<dbReference type="EMBL" id="RCHR01000004">
    <property type="protein sequence ID" value="RLL43780.1"/>
    <property type="molecule type" value="Genomic_DNA"/>
</dbReference>
<sequence length="253" mass="26950">MTTQKERTVIVTGAAQGIGYAIAKSFVENGDFVAIFDLNLDAAEKASKELGNAKGYSVNVADEEQVKGAINELIDERGSLDVVVNNAGLQFISPVEDFPLEKWNLLLDVILTGTFLVTKHALPQMKQQQKGRIINISSAHGRIPDAYKSAYVAAKFGVVGFTQTAALETAQDGITVNAIMPGPVRTELVEKQLPNLAEQDGTTVEEALNHHILGKQWMKRLLEPSEIGATAVFLASDGAAAITGESVGVTGGM</sequence>
<dbReference type="SUPFAM" id="SSF51735">
    <property type="entry name" value="NAD(P)-binding Rossmann-fold domains"/>
    <property type="match status" value="1"/>
</dbReference>
<dbReference type="Proteomes" id="UP000270219">
    <property type="component" value="Unassembled WGS sequence"/>
</dbReference>
<dbReference type="FunFam" id="3.40.50.720:FF:000084">
    <property type="entry name" value="Short-chain dehydrogenase reductase"/>
    <property type="match status" value="1"/>
</dbReference>
<organism evidence="4 5">
    <name type="scientific">Oceanobacillus piezotolerans</name>
    <dbReference type="NCBI Taxonomy" id="2448030"/>
    <lineage>
        <taxon>Bacteria</taxon>
        <taxon>Bacillati</taxon>
        <taxon>Bacillota</taxon>
        <taxon>Bacilli</taxon>
        <taxon>Bacillales</taxon>
        <taxon>Bacillaceae</taxon>
        <taxon>Oceanobacillus</taxon>
    </lineage>
</organism>
<name>A0A498DA15_9BACI</name>
<dbReference type="PRINTS" id="PR00080">
    <property type="entry name" value="SDRFAMILY"/>
</dbReference>
<dbReference type="PANTHER" id="PTHR42879:SF2">
    <property type="entry name" value="3-OXOACYL-[ACYL-CARRIER-PROTEIN] REDUCTASE FABG"/>
    <property type="match status" value="1"/>
</dbReference>
<dbReference type="InterPro" id="IPR002347">
    <property type="entry name" value="SDR_fam"/>
</dbReference>
<protein>
    <submittedName>
        <fullName evidence="4">SDR family oxidoreductase</fullName>
    </submittedName>
</protein>
<dbReference type="InterPro" id="IPR020904">
    <property type="entry name" value="Sc_DH/Rdtase_CS"/>
</dbReference>
<dbReference type="GO" id="GO:0008206">
    <property type="term" value="P:bile acid metabolic process"/>
    <property type="evidence" value="ECO:0007669"/>
    <property type="project" value="UniProtKB-ARBA"/>
</dbReference>
<dbReference type="PROSITE" id="PS00061">
    <property type="entry name" value="ADH_SHORT"/>
    <property type="match status" value="1"/>
</dbReference>
<gene>
    <name evidence="4" type="ORF">D8M04_12765</name>
</gene>
<keyword evidence="2" id="KW-0560">Oxidoreductase</keyword>
<dbReference type="OrthoDB" id="9803333at2"/>
<dbReference type="Gene3D" id="3.40.50.720">
    <property type="entry name" value="NAD(P)-binding Rossmann-like Domain"/>
    <property type="match status" value="1"/>
</dbReference>
<accession>A0A498DA15</accession>
<dbReference type="Pfam" id="PF00106">
    <property type="entry name" value="adh_short"/>
    <property type="match status" value="1"/>
</dbReference>
<dbReference type="InterPro" id="IPR050259">
    <property type="entry name" value="SDR"/>
</dbReference>
<evidence type="ECO:0000313" key="5">
    <source>
        <dbReference type="Proteomes" id="UP000270219"/>
    </source>
</evidence>
<proteinExistence type="inferred from homology"/>
<dbReference type="AlphaFoldDB" id="A0A498DA15"/>
<dbReference type="RefSeq" id="WP_121523566.1">
    <property type="nucleotide sequence ID" value="NZ_RCHR01000004.1"/>
</dbReference>
<keyword evidence="5" id="KW-1185">Reference proteome</keyword>
<reference evidence="4 5" key="1">
    <citation type="submission" date="2018-10" db="EMBL/GenBank/DDBJ databases">
        <title>Oceanobacillus sp. YLB-02 draft genome.</title>
        <authorList>
            <person name="Yu L."/>
        </authorList>
    </citation>
    <scope>NUCLEOTIDE SEQUENCE [LARGE SCALE GENOMIC DNA]</scope>
    <source>
        <strain evidence="4 5">YLB-02</strain>
    </source>
</reference>
<dbReference type="NCBIfam" id="NF009093">
    <property type="entry name" value="PRK12429.1"/>
    <property type="match status" value="1"/>
</dbReference>
<dbReference type="InterPro" id="IPR036291">
    <property type="entry name" value="NAD(P)-bd_dom_sf"/>
</dbReference>
<evidence type="ECO:0000313" key="4">
    <source>
        <dbReference type="EMBL" id="RLL43780.1"/>
    </source>
</evidence>
<dbReference type="PRINTS" id="PR00081">
    <property type="entry name" value="GDHRDH"/>
</dbReference>
<evidence type="ECO:0000256" key="2">
    <source>
        <dbReference type="ARBA" id="ARBA00023002"/>
    </source>
</evidence>
<dbReference type="GO" id="GO:0016491">
    <property type="term" value="F:oxidoreductase activity"/>
    <property type="evidence" value="ECO:0007669"/>
    <property type="project" value="UniProtKB-KW"/>
</dbReference>
<comment type="similarity">
    <text evidence="1 3">Belongs to the short-chain dehydrogenases/reductases (SDR) family.</text>
</comment>
<evidence type="ECO:0000256" key="3">
    <source>
        <dbReference type="RuleBase" id="RU000363"/>
    </source>
</evidence>
<dbReference type="PANTHER" id="PTHR42879">
    <property type="entry name" value="3-OXOACYL-(ACYL-CARRIER-PROTEIN) REDUCTASE"/>
    <property type="match status" value="1"/>
</dbReference>
<evidence type="ECO:0000256" key="1">
    <source>
        <dbReference type="ARBA" id="ARBA00006484"/>
    </source>
</evidence>
<comment type="caution">
    <text evidence="4">The sequence shown here is derived from an EMBL/GenBank/DDBJ whole genome shotgun (WGS) entry which is preliminary data.</text>
</comment>